<evidence type="ECO:0000313" key="4">
    <source>
        <dbReference type="Proteomes" id="UP000626092"/>
    </source>
</evidence>
<comment type="caution">
    <text evidence="3">The sequence shown here is derived from an EMBL/GenBank/DDBJ whole genome shotgun (WGS) entry which is preliminary data.</text>
</comment>
<organism evidence="3 4">
    <name type="scientific">Rhododendron simsii</name>
    <name type="common">Sims's rhododendron</name>
    <dbReference type="NCBI Taxonomy" id="118357"/>
    <lineage>
        <taxon>Eukaryota</taxon>
        <taxon>Viridiplantae</taxon>
        <taxon>Streptophyta</taxon>
        <taxon>Embryophyta</taxon>
        <taxon>Tracheophyta</taxon>
        <taxon>Spermatophyta</taxon>
        <taxon>Magnoliopsida</taxon>
        <taxon>eudicotyledons</taxon>
        <taxon>Gunneridae</taxon>
        <taxon>Pentapetalae</taxon>
        <taxon>asterids</taxon>
        <taxon>Ericales</taxon>
        <taxon>Ericaceae</taxon>
        <taxon>Ericoideae</taxon>
        <taxon>Rhodoreae</taxon>
        <taxon>Rhododendron</taxon>
    </lineage>
</organism>
<dbReference type="Pfam" id="PF02992">
    <property type="entry name" value="Transposase_21"/>
    <property type="match status" value="1"/>
</dbReference>
<dbReference type="EMBL" id="WJXA01000001">
    <property type="protein sequence ID" value="KAF7153197.1"/>
    <property type="molecule type" value="Genomic_DNA"/>
</dbReference>
<evidence type="ECO:0000259" key="2">
    <source>
        <dbReference type="Pfam" id="PF13963"/>
    </source>
</evidence>
<dbReference type="PANTHER" id="PTHR10775:SF182">
    <property type="entry name" value="TRANSPOSON, EN_SPM-LIKE, TRANSPOSASE-ASSOCIATED DOMAIN PROTEIN-RELATED"/>
    <property type="match status" value="1"/>
</dbReference>
<proteinExistence type="predicted"/>
<feature type="domain" description="Transposase-associated" evidence="2">
    <location>
        <begin position="3"/>
        <end position="76"/>
    </location>
</feature>
<gene>
    <name evidence="3" type="ORF">RHSIM_Rhsim01G0164300</name>
</gene>
<keyword evidence="4" id="KW-1185">Reference proteome</keyword>
<name>A0A834HHA8_RHOSS</name>
<feature type="region of interest" description="Disordered" evidence="1">
    <location>
        <begin position="628"/>
        <end position="653"/>
    </location>
</feature>
<accession>A0A834HHA8</accession>
<dbReference type="AlphaFoldDB" id="A0A834HHA8"/>
<reference evidence="3" key="1">
    <citation type="submission" date="2019-11" db="EMBL/GenBank/DDBJ databases">
        <authorList>
            <person name="Liu Y."/>
            <person name="Hou J."/>
            <person name="Li T.-Q."/>
            <person name="Guan C.-H."/>
            <person name="Wu X."/>
            <person name="Wu H.-Z."/>
            <person name="Ling F."/>
            <person name="Zhang R."/>
            <person name="Shi X.-G."/>
            <person name="Ren J.-P."/>
            <person name="Chen E.-F."/>
            <person name="Sun J.-M."/>
        </authorList>
    </citation>
    <scope>NUCLEOTIDE SEQUENCE</scope>
    <source>
        <strain evidence="3">Adult_tree_wgs_1</strain>
        <tissue evidence="3">Leaves</tissue>
    </source>
</reference>
<evidence type="ECO:0000313" key="3">
    <source>
        <dbReference type="EMBL" id="KAF7153197.1"/>
    </source>
</evidence>
<sequence>MDKSWIEIRNRLDPTYIQGVEKFIEFAYDKKHPDSKIYCPCKKCVNVIFGTRSGVTEHLIINGFNTKYTRWTIHGESLASSSRNESDANQSSYFQDDMVGMVHDAFGVPRQDGGIRDNEGLETLSFTTHLLHIKVLGGWTDTSYDMLVELLRKAFPVRETLPKSFAEAKKFNEALGFSYEKIDACPEDCMLFWKDKKGLSNCEKCGISRYKESTVFSDDGTTKLTQIPAKQVRHFPLKPALQKLFMSEETSKNMRWHAEGRTNDGKWRHPADTPAWKTFDEKHPEFAKDIRNVRLGLAADGFNPFRTMSISHSTWPVVLMPYNLPPWLCMKQPFFILALLIDGPHGPGNDIDVYLQPLIEELKELWTEGVLTFDASTQQMFRMRATILMGTINDFPALAMLSGWSTKGALACPSCNVETQSLWLKHFRKYCYMGHRRFLDQGHNFRKDAISFDGTIETRPRPLHLSGADILKQRRLNEGASQIPESSESPALREKLFTSVLKPDRNGRVRTYGLGPCPSQVFGTRHTRSQEQRVKDQLRAELRAELGAELRAELQQEVLRDVSAEITQLKNQYATVAAYMKSAGHPLPPSPNGAGNEAASDHTPSLMEHNGQITGLAIFVSVMHKAEPKETDVKLGPMGKKNPSSQHRKEISL</sequence>
<protein>
    <recommendedName>
        <fullName evidence="2">Transposase-associated domain-containing protein</fullName>
    </recommendedName>
</protein>
<dbReference type="Proteomes" id="UP000626092">
    <property type="component" value="Unassembled WGS sequence"/>
</dbReference>
<dbReference type="Pfam" id="PF13963">
    <property type="entry name" value="Transpos_assoc"/>
    <property type="match status" value="1"/>
</dbReference>
<evidence type="ECO:0000256" key="1">
    <source>
        <dbReference type="SAM" id="MobiDB-lite"/>
    </source>
</evidence>
<dbReference type="OrthoDB" id="991067at2759"/>
<dbReference type="InterPro" id="IPR004242">
    <property type="entry name" value="Transposase_21"/>
</dbReference>
<dbReference type="PANTHER" id="PTHR10775">
    <property type="entry name" value="OS08G0208400 PROTEIN"/>
    <property type="match status" value="1"/>
</dbReference>
<dbReference type="InterPro" id="IPR029480">
    <property type="entry name" value="Transpos_assoc"/>
</dbReference>